<evidence type="ECO:0000313" key="11">
    <source>
        <dbReference type="Proteomes" id="UP001260072"/>
    </source>
</evidence>
<dbReference type="NCBIfam" id="TIGR01313">
    <property type="entry name" value="therm_gnt_kin"/>
    <property type="match status" value="1"/>
</dbReference>
<comment type="catalytic activity">
    <reaction evidence="8 9">
        <text>D-gluconate + ATP = 6-phospho-D-gluconate + ADP + H(+)</text>
        <dbReference type="Rhea" id="RHEA:19433"/>
        <dbReference type="ChEBI" id="CHEBI:15378"/>
        <dbReference type="ChEBI" id="CHEBI:18391"/>
        <dbReference type="ChEBI" id="CHEBI:30616"/>
        <dbReference type="ChEBI" id="CHEBI:58759"/>
        <dbReference type="ChEBI" id="CHEBI:456216"/>
        <dbReference type="EC" id="2.7.1.12"/>
    </reaction>
</comment>
<gene>
    <name evidence="10" type="ORF">RH861_01290</name>
</gene>
<sequence>MPPAERPATEPVRRIVVMGVAGAGKTSVGVALADRLGLDFIDADDLHPPANVERMRAGRALTDAERMPWLDLVGTALADARAPGVVIACSSLRRAHRDRLRAAAPDTAFVALEGDEALLRERLGGRVGHFMPATLLASQLDAYEVPDADERAVRVGVTGGVDEIAATAASALDRMAGPGAT</sequence>
<dbReference type="PANTHER" id="PTHR43442">
    <property type="entry name" value="GLUCONOKINASE-RELATED"/>
    <property type="match status" value="1"/>
</dbReference>
<dbReference type="EMBL" id="JAVKGS010000001">
    <property type="protein sequence ID" value="MDR5690691.1"/>
    <property type="molecule type" value="Genomic_DNA"/>
</dbReference>
<dbReference type="CDD" id="cd02021">
    <property type="entry name" value="GntK"/>
    <property type="match status" value="1"/>
</dbReference>
<keyword evidence="11" id="KW-1185">Reference proteome</keyword>
<dbReference type="RefSeq" id="WP_310519417.1">
    <property type="nucleotide sequence ID" value="NZ_BAABBS010000001.1"/>
</dbReference>
<comment type="caution">
    <text evidence="10">The sequence shown here is derived from an EMBL/GenBank/DDBJ whole genome shotgun (WGS) entry which is preliminary data.</text>
</comment>
<organism evidence="10 11">
    <name type="scientific">Agromyces indicus</name>
    <dbReference type="NCBI Taxonomy" id="758919"/>
    <lineage>
        <taxon>Bacteria</taxon>
        <taxon>Bacillati</taxon>
        <taxon>Actinomycetota</taxon>
        <taxon>Actinomycetes</taxon>
        <taxon>Micrococcales</taxon>
        <taxon>Microbacteriaceae</taxon>
        <taxon>Agromyces</taxon>
    </lineage>
</organism>
<accession>A0ABU1FG06</accession>
<dbReference type="Gene3D" id="3.40.50.300">
    <property type="entry name" value="P-loop containing nucleotide triphosphate hydrolases"/>
    <property type="match status" value="1"/>
</dbReference>
<dbReference type="PANTHER" id="PTHR43442:SF3">
    <property type="entry name" value="GLUCONOKINASE-RELATED"/>
    <property type="match status" value="1"/>
</dbReference>
<evidence type="ECO:0000256" key="4">
    <source>
        <dbReference type="ARBA" id="ARBA00022679"/>
    </source>
</evidence>
<evidence type="ECO:0000256" key="9">
    <source>
        <dbReference type="RuleBase" id="RU363066"/>
    </source>
</evidence>
<evidence type="ECO:0000256" key="6">
    <source>
        <dbReference type="ARBA" id="ARBA00022777"/>
    </source>
</evidence>
<protein>
    <recommendedName>
        <fullName evidence="3 9">Gluconokinase</fullName>
        <ecNumber evidence="3 9">2.7.1.12</ecNumber>
    </recommendedName>
</protein>
<dbReference type="Proteomes" id="UP001260072">
    <property type="component" value="Unassembled WGS sequence"/>
</dbReference>
<name>A0ABU1FG06_9MICO</name>
<evidence type="ECO:0000256" key="7">
    <source>
        <dbReference type="ARBA" id="ARBA00022840"/>
    </source>
</evidence>
<evidence type="ECO:0000256" key="1">
    <source>
        <dbReference type="ARBA" id="ARBA00004761"/>
    </source>
</evidence>
<dbReference type="Pfam" id="PF13671">
    <property type="entry name" value="AAA_33"/>
    <property type="match status" value="1"/>
</dbReference>
<evidence type="ECO:0000256" key="3">
    <source>
        <dbReference type="ARBA" id="ARBA00012054"/>
    </source>
</evidence>
<evidence type="ECO:0000256" key="2">
    <source>
        <dbReference type="ARBA" id="ARBA00008420"/>
    </source>
</evidence>
<keyword evidence="4 9" id="KW-0808">Transferase</keyword>
<dbReference type="SUPFAM" id="SSF52540">
    <property type="entry name" value="P-loop containing nucleoside triphosphate hydrolases"/>
    <property type="match status" value="1"/>
</dbReference>
<comment type="pathway">
    <text evidence="1">Carbohydrate acid metabolism.</text>
</comment>
<reference evidence="11" key="1">
    <citation type="submission" date="2023-07" db="EMBL/GenBank/DDBJ databases">
        <title>Description of three actinobacteria isolated from air of manufacturing shop in a pharmaceutical factory.</title>
        <authorList>
            <person name="Zhang D.-F."/>
        </authorList>
    </citation>
    <scope>NUCLEOTIDE SEQUENCE [LARGE SCALE GENOMIC DNA]</scope>
    <source>
        <strain evidence="11">CCTCC AB 2011122</strain>
    </source>
</reference>
<keyword evidence="5 9" id="KW-0547">Nucleotide-binding</keyword>
<dbReference type="InterPro" id="IPR006001">
    <property type="entry name" value="Therm_gnt_kin"/>
</dbReference>
<dbReference type="InterPro" id="IPR027417">
    <property type="entry name" value="P-loop_NTPase"/>
</dbReference>
<evidence type="ECO:0000256" key="5">
    <source>
        <dbReference type="ARBA" id="ARBA00022741"/>
    </source>
</evidence>
<evidence type="ECO:0000313" key="10">
    <source>
        <dbReference type="EMBL" id="MDR5690691.1"/>
    </source>
</evidence>
<proteinExistence type="inferred from homology"/>
<evidence type="ECO:0000256" key="8">
    <source>
        <dbReference type="ARBA" id="ARBA00048090"/>
    </source>
</evidence>
<keyword evidence="6 9" id="KW-0418">Kinase</keyword>
<comment type="similarity">
    <text evidence="2 9">Belongs to the gluconokinase GntK/GntV family.</text>
</comment>
<keyword evidence="7 9" id="KW-0067">ATP-binding</keyword>
<dbReference type="EC" id="2.7.1.12" evidence="3 9"/>
<dbReference type="GO" id="GO:0046316">
    <property type="term" value="F:gluconokinase activity"/>
    <property type="evidence" value="ECO:0007669"/>
    <property type="project" value="UniProtKB-EC"/>
</dbReference>